<sequence>MNFIENLELAMKNLHTQGAFLTVKSGDIVNTMTISWGQIGYQWNRPTFTVMVRKSRYTFDLIEKAKDFTVSIPVESDMKTSLGFCGTKSGRDIDKFKECNLSLKASNKVDTPIIDAKGVHYECKIVYKQEMSSEFLNEEIKESKYSDNDYHVLYFGEIVDCYLK</sequence>
<accession>A0A1M5TTT5</accession>
<proteinExistence type="inferred from homology"/>
<gene>
    <name evidence="3" type="ORF">SAMN02745196_00712</name>
</gene>
<dbReference type="GO" id="GO:0010181">
    <property type="term" value="F:FMN binding"/>
    <property type="evidence" value="ECO:0007669"/>
    <property type="project" value="InterPro"/>
</dbReference>
<feature type="domain" description="Flavin reductase like" evidence="2">
    <location>
        <begin position="12"/>
        <end position="163"/>
    </location>
</feature>
<protein>
    <submittedName>
        <fullName evidence="3">NADH-FMN oxidoreductase RutF, flavin reductase (DIM6/NTAB) family</fullName>
    </submittedName>
</protein>
<evidence type="ECO:0000259" key="2">
    <source>
        <dbReference type="Pfam" id="PF01613"/>
    </source>
</evidence>
<name>A0A1M5TTT5_9CLOT</name>
<evidence type="ECO:0000313" key="3">
    <source>
        <dbReference type="EMBL" id="SHH54091.1"/>
    </source>
</evidence>
<evidence type="ECO:0000313" key="4">
    <source>
        <dbReference type="Proteomes" id="UP000184526"/>
    </source>
</evidence>
<dbReference type="GO" id="GO:0016646">
    <property type="term" value="F:oxidoreductase activity, acting on the CH-NH group of donors, NAD or NADP as acceptor"/>
    <property type="evidence" value="ECO:0007669"/>
    <property type="project" value="UniProtKB-ARBA"/>
</dbReference>
<dbReference type="InterPro" id="IPR012349">
    <property type="entry name" value="Split_barrel_FMN-bd"/>
</dbReference>
<dbReference type="SUPFAM" id="SSF50475">
    <property type="entry name" value="FMN-binding split barrel"/>
    <property type="match status" value="1"/>
</dbReference>
<reference evidence="3 4" key="1">
    <citation type="submission" date="2016-11" db="EMBL/GenBank/DDBJ databases">
        <authorList>
            <person name="Jaros S."/>
            <person name="Januszkiewicz K."/>
            <person name="Wedrychowicz H."/>
        </authorList>
    </citation>
    <scope>NUCLEOTIDE SEQUENCE [LARGE SCALE GENOMIC DNA]</scope>
    <source>
        <strain evidence="3 4">DSM 3089</strain>
    </source>
</reference>
<dbReference type="InterPro" id="IPR002563">
    <property type="entry name" value="Flavin_Rdtase-like_dom"/>
</dbReference>
<dbReference type="Gene3D" id="2.30.110.10">
    <property type="entry name" value="Electron Transport, Fmn-binding Protein, Chain A"/>
    <property type="match status" value="1"/>
</dbReference>
<organism evidence="3 4">
    <name type="scientific">Clostridium collagenovorans DSM 3089</name>
    <dbReference type="NCBI Taxonomy" id="1121306"/>
    <lineage>
        <taxon>Bacteria</taxon>
        <taxon>Bacillati</taxon>
        <taxon>Bacillota</taxon>
        <taxon>Clostridia</taxon>
        <taxon>Eubacteriales</taxon>
        <taxon>Clostridiaceae</taxon>
        <taxon>Clostridium</taxon>
    </lineage>
</organism>
<dbReference type="EMBL" id="FQXP01000003">
    <property type="protein sequence ID" value="SHH54091.1"/>
    <property type="molecule type" value="Genomic_DNA"/>
</dbReference>
<evidence type="ECO:0000256" key="1">
    <source>
        <dbReference type="ARBA" id="ARBA00038054"/>
    </source>
</evidence>
<dbReference type="OrthoDB" id="9791490at2"/>
<dbReference type="Proteomes" id="UP000184526">
    <property type="component" value="Unassembled WGS sequence"/>
</dbReference>
<comment type="similarity">
    <text evidence="1">Belongs to the flavoredoxin family.</text>
</comment>
<dbReference type="InterPro" id="IPR052174">
    <property type="entry name" value="Flavoredoxin"/>
</dbReference>
<dbReference type="PANTHER" id="PTHR43567">
    <property type="entry name" value="FLAVOREDOXIN-RELATED-RELATED"/>
    <property type="match status" value="1"/>
</dbReference>
<dbReference type="PANTHER" id="PTHR43567:SF5">
    <property type="entry name" value="HYPOTHETICAL CYTOSOLIC PROTEIN"/>
    <property type="match status" value="1"/>
</dbReference>
<dbReference type="Pfam" id="PF01613">
    <property type="entry name" value="Flavin_Reduct"/>
    <property type="match status" value="1"/>
</dbReference>
<dbReference type="AlphaFoldDB" id="A0A1M5TTT5"/>
<dbReference type="STRING" id="1121306.SAMN02745196_00712"/>
<dbReference type="RefSeq" id="WP_072830101.1">
    <property type="nucleotide sequence ID" value="NZ_FQXP01000003.1"/>
</dbReference>
<keyword evidence="4" id="KW-1185">Reference proteome</keyword>